<evidence type="ECO:0000256" key="1">
    <source>
        <dbReference type="SAM" id="MobiDB-lite"/>
    </source>
</evidence>
<evidence type="ECO:0000313" key="3">
    <source>
        <dbReference type="EMBL" id="KAA0974060.1"/>
    </source>
</evidence>
<sequence>MHACSMTTLPALVAAGLQTLTALLPRPASTPSSQPPKAGTGVDALRVLAVLIPLLREVLDRAAAEVTTSPVRAAALLQLTESLYRQAGYGQLLAASHGADAQLHTITEEPLAELNELLRDPFAFADGAALPADATTKPGCKPLYRDTTDFLADALNLTHFQAQHRAQSAENLLPHTGFNGRTIAPKFPLLGQVLSDGAADPKALATLATKFENLSPEGTGSPEALSKARELETELAEAARTRNAQGTTKLLKDQARRLDEEASANRQETQDLFVGAYFLGHTRKGYEYKVITTAEGHELLATAADILNSPRTKAGTTPDSTGPDAAPEPAPIPEWAVDPGTPLEQRPVAGFTDLGQPVELDPSIELRPGEGIEQALSRQRARRLHQLILDSVRITTSPAEPGPDDGYGLDEHLPLAPNVTLNVTIDLATFLGQLGASGISDRGEDISAASCRRLACNAGIIPIVLGGTGVPLELGRSRRYFNRAQRWAIAVRDKGCINPGCTMRIGRCEAHHLDEWNRGGLTNVSRGCLLCPMCHQGYHSGKFRIVMVNGHPHVILPRSRDPLQLPRRNWIFHPNATPAEAA</sequence>
<reference evidence="3 4" key="1">
    <citation type="submission" date="2019-07" db="EMBL/GenBank/DDBJ databases">
        <title>Analysis of the biochemical properties, biological activity and biotechnological potential of siderophores and biosurfactants produced by Antarctic psychrotolerant bacteria.</title>
        <authorList>
            <person name="Styczynski M."/>
            <person name="Krucon T."/>
            <person name="Decewicz P."/>
            <person name="Dziewit L."/>
        </authorList>
    </citation>
    <scope>NUCLEOTIDE SEQUENCE [LARGE SCALE GENOMIC DNA]</scope>
    <source>
        <strain evidence="3 4">ANT_H27</strain>
    </source>
</reference>
<dbReference type="OrthoDB" id="5177627at2"/>
<feature type="compositionally biased region" description="Polar residues" evidence="1">
    <location>
        <begin position="309"/>
        <end position="320"/>
    </location>
</feature>
<evidence type="ECO:0000259" key="2">
    <source>
        <dbReference type="Pfam" id="PF02720"/>
    </source>
</evidence>
<dbReference type="Pfam" id="PF02720">
    <property type="entry name" value="DUF222"/>
    <property type="match status" value="1"/>
</dbReference>
<dbReference type="AlphaFoldDB" id="A0A5B0E8I0"/>
<dbReference type="EMBL" id="VOBL01000021">
    <property type="protein sequence ID" value="KAA0974060.1"/>
    <property type="molecule type" value="Genomic_DNA"/>
</dbReference>
<dbReference type="CDD" id="cd00085">
    <property type="entry name" value="HNHc"/>
    <property type="match status" value="1"/>
</dbReference>
<feature type="domain" description="DUF222" evidence="2">
    <location>
        <begin position="410"/>
        <end position="493"/>
    </location>
</feature>
<comment type="caution">
    <text evidence="3">The sequence shown here is derived from an EMBL/GenBank/DDBJ whole genome shotgun (WGS) entry which is preliminary data.</text>
</comment>
<feature type="region of interest" description="Disordered" evidence="1">
    <location>
        <begin position="309"/>
        <end position="346"/>
    </location>
</feature>
<protein>
    <submittedName>
        <fullName evidence="3">DUF222 domain-containing protein</fullName>
    </submittedName>
</protein>
<gene>
    <name evidence="3" type="ORF">FQ154_16580</name>
</gene>
<dbReference type="InterPro" id="IPR003870">
    <property type="entry name" value="DUF222"/>
</dbReference>
<accession>A0A5B0E8I0</accession>
<proteinExistence type="predicted"/>
<organism evidence="3 4">
    <name type="scientific">Paeniglutamicibacter gangotriensis</name>
    <dbReference type="NCBI Taxonomy" id="254787"/>
    <lineage>
        <taxon>Bacteria</taxon>
        <taxon>Bacillati</taxon>
        <taxon>Actinomycetota</taxon>
        <taxon>Actinomycetes</taxon>
        <taxon>Micrococcales</taxon>
        <taxon>Micrococcaceae</taxon>
        <taxon>Paeniglutamicibacter</taxon>
    </lineage>
</organism>
<dbReference type="InterPro" id="IPR003615">
    <property type="entry name" value="HNH_nuc"/>
</dbReference>
<name>A0A5B0E8I0_9MICC</name>
<evidence type="ECO:0000313" key="4">
    <source>
        <dbReference type="Proteomes" id="UP000323856"/>
    </source>
</evidence>
<dbReference type="Proteomes" id="UP000323856">
    <property type="component" value="Unassembled WGS sequence"/>
</dbReference>